<keyword evidence="1" id="KW-1133">Transmembrane helix</keyword>
<dbReference type="RefSeq" id="WP_153757750.1">
    <property type="nucleotide sequence ID" value="NZ_CP045851.1"/>
</dbReference>
<gene>
    <name evidence="2" type="ORF">GH723_00135</name>
</gene>
<organism evidence="2 3">
    <name type="scientific">Actinomarinicola tropica</name>
    <dbReference type="NCBI Taxonomy" id="2789776"/>
    <lineage>
        <taxon>Bacteria</taxon>
        <taxon>Bacillati</taxon>
        <taxon>Actinomycetota</taxon>
        <taxon>Acidimicrobiia</taxon>
        <taxon>Acidimicrobiales</taxon>
        <taxon>Iamiaceae</taxon>
        <taxon>Actinomarinicola</taxon>
    </lineage>
</organism>
<feature type="transmembrane region" description="Helical" evidence="1">
    <location>
        <begin position="6"/>
        <end position="28"/>
    </location>
</feature>
<keyword evidence="3" id="KW-1185">Reference proteome</keyword>
<dbReference type="EMBL" id="CP045851">
    <property type="protein sequence ID" value="QGG93644.1"/>
    <property type="molecule type" value="Genomic_DNA"/>
</dbReference>
<name>A0A5Q2RD56_9ACTN</name>
<dbReference type="Proteomes" id="UP000334019">
    <property type="component" value="Chromosome"/>
</dbReference>
<keyword evidence="1" id="KW-0812">Transmembrane</keyword>
<dbReference type="KEGG" id="atq:GH723_00135"/>
<protein>
    <recommendedName>
        <fullName evidence="4">Aromatic ring-opening dioxygenase LigA</fullName>
    </recommendedName>
</protein>
<evidence type="ECO:0000313" key="2">
    <source>
        <dbReference type="EMBL" id="QGG93644.1"/>
    </source>
</evidence>
<proteinExistence type="predicted"/>
<evidence type="ECO:0000313" key="3">
    <source>
        <dbReference type="Proteomes" id="UP000334019"/>
    </source>
</evidence>
<evidence type="ECO:0008006" key="4">
    <source>
        <dbReference type="Google" id="ProtNLM"/>
    </source>
</evidence>
<sequence length="205" mass="22054">MKRKTLDLAFSIGGLGIAVLLLIFGIVLQGEANFADDYVAEQFSEQQIYFTPAEELSEEEAQAECLVEYGSGSEEERLLDSGKEAECYANEYIGLHLRQSTGGLSYAQLGEPQSELRAQIEAAEADGDDTADLEEELAAISQQRDTAFRGETLRGILLTAYGFSEIGAKASLAATVAFVGAALMLLLSIAGFVHWARTPETATVD</sequence>
<feature type="transmembrane region" description="Helical" evidence="1">
    <location>
        <begin position="172"/>
        <end position="196"/>
    </location>
</feature>
<dbReference type="AlphaFoldDB" id="A0A5Q2RD56"/>
<keyword evidence="1" id="KW-0472">Membrane</keyword>
<evidence type="ECO:0000256" key="1">
    <source>
        <dbReference type="SAM" id="Phobius"/>
    </source>
</evidence>
<accession>A0A5Q2RD56</accession>
<reference evidence="2 3" key="1">
    <citation type="submission" date="2019-11" db="EMBL/GenBank/DDBJ databases">
        <authorList>
            <person name="He Y."/>
        </authorList>
    </citation>
    <scope>NUCLEOTIDE SEQUENCE [LARGE SCALE GENOMIC DNA]</scope>
    <source>
        <strain evidence="2 3">SCSIO 58843</strain>
    </source>
</reference>